<dbReference type="EMBL" id="LYBW01000060">
    <property type="protein sequence ID" value="ODR89833.1"/>
    <property type="molecule type" value="Genomic_DNA"/>
</dbReference>
<proteinExistence type="predicted"/>
<gene>
    <name evidence="1" type="ORF">A8M32_16740</name>
</gene>
<reference evidence="2" key="1">
    <citation type="submission" date="2016-05" db="EMBL/GenBank/DDBJ databases">
        <authorList>
            <person name="Li Y."/>
        </authorList>
    </citation>
    <scope>NUCLEOTIDE SEQUENCE [LARGE SCALE GENOMIC DNA]</scope>
    <source>
        <strain evidence="2">YIC4027</strain>
    </source>
</reference>
<dbReference type="RefSeq" id="WP_069459535.1">
    <property type="nucleotide sequence ID" value="NZ_CP034909.1"/>
</dbReference>
<protein>
    <submittedName>
        <fullName evidence="1">Uncharacterized protein</fullName>
    </submittedName>
</protein>
<dbReference type="Proteomes" id="UP000094342">
    <property type="component" value="Unassembled WGS sequence"/>
</dbReference>
<sequence>MIFPSVERQRTRAYDDVEPALDAACKELEMTRDELIRLIIREWLEQYGFLLTHYMDEGSWKEDSP</sequence>
<dbReference type="AlphaFoldDB" id="A0A1E3V867"/>
<organism evidence="1 2">
    <name type="scientific">Sinorhizobium alkalisoli</name>
    <dbReference type="NCBI Taxonomy" id="1752398"/>
    <lineage>
        <taxon>Bacteria</taxon>
        <taxon>Pseudomonadati</taxon>
        <taxon>Pseudomonadota</taxon>
        <taxon>Alphaproteobacteria</taxon>
        <taxon>Hyphomicrobiales</taxon>
        <taxon>Rhizobiaceae</taxon>
        <taxon>Sinorhizobium/Ensifer group</taxon>
        <taxon>Sinorhizobium</taxon>
    </lineage>
</organism>
<comment type="caution">
    <text evidence="1">The sequence shown here is derived from an EMBL/GenBank/DDBJ whole genome shotgun (WGS) entry which is preliminary data.</text>
</comment>
<dbReference type="OrthoDB" id="7950490at2"/>
<evidence type="ECO:0000313" key="1">
    <source>
        <dbReference type="EMBL" id="ODR89833.1"/>
    </source>
</evidence>
<name>A0A1E3V867_9HYPH</name>
<evidence type="ECO:0000313" key="2">
    <source>
        <dbReference type="Proteomes" id="UP000094342"/>
    </source>
</evidence>
<accession>A0A1E3V867</accession>
<keyword evidence="2" id="KW-1185">Reference proteome</keyword>
<dbReference type="GO" id="GO:0006355">
    <property type="term" value="P:regulation of DNA-templated transcription"/>
    <property type="evidence" value="ECO:0007669"/>
    <property type="project" value="InterPro"/>
</dbReference>